<organism evidence="1">
    <name type="scientific">marine sediment metagenome</name>
    <dbReference type="NCBI Taxonomy" id="412755"/>
    <lineage>
        <taxon>unclassified sequences</taxon>
        <taxon>metagenomes</taxon>
        <taxon>ecological metagenomes</taxon>
    </lineage>
</organism>
<gene>
    <name evidence="1" type="ORF">S01H4_66600</name>
</gene>
<comment type="caution">
    <text evidence="1">The sequence shown here is derived from an EMBL/GenBank/DDBJ whole genome shotgun (WGS) entry which is preliminary data.</text>
</comment>
<dbReference type="AlphaFoldDB" id="X1F6N8"/>
<feature type="non-terminal residue" evidence="1">
    <location>
        <position position="68"/>
    </location>
</feature>
<feature type="non-terminal residue" evidence="1">
    <location>
        <position position="1"/>
    </location>
</feature>
<accession>X1F6N8</accession>
<protein>
    <submittedName>
        <fullName evidence="1">Uncharacterized protein</fullName>
    </submittedName>
</protein>
<reference evidence="1" key="1">
    <citation type="journal article" date="2014" name="Front. Microbiol.">
        <title>High frequency of phylogenetically diverse reductive dehalogenase-homologous genes in deep subseafloor sedimentary metagenomes.</title>
        <authorList>
            <person name="Kawai M."/>
            <person name="Futagami T."/>
            <person name="Toyoda A."/>
            <person name="Takaki Y."/>
            <person name="Nishi S."/>
            <person name="Hori S."/>
            <person name="Arai W."/>
            <person name="Tsubouchi T."/>
            <person name="Morono Y."/>
            <person name="Uchiyama I."/>
            <person name="Ito T."/>
            <person name="Fujiyama A."/>
            <person name="Inagaki F."/>
            <person name="Takami H."/>
        </authorList>
    </citation>
    <scope>NUCLEOTIDE SEQUENCE</scope>
    <source>
        <strain evidence="1">Expedition CK06-06</strain>
    </source>
</reference>
<evidence type="ECO:0000313" key="1">
    <source>
        <dbReference type="EMBL" id="GAH25029.1"/>
    </source>
</evidence>
<name>X1F6N8_9ZZZZ</name>
<dbReference type="EMBL" id="BART01041343">
    <property type="protein sequence ID" value="GAH25029.1"/>
    <property type="molecule type" value="Genomic_DNA"/>
</dbReference>
<proteinExistence type="predicted"/>
<sequence>GSNVKIGSGTTFPGFSLPKGLADDIQKIIDEFGYWPSLGAFIREAALEKLRREKPGKVVPEPILTLEP</sequence>